<dbReference type="Pfam" id="PF04773">
    <property type="entry name" value="FecR"/>
    <property type="match status" value="1"/>
</dbReference>
<dbReference type="Proteomes" id="UP000190230">
    <property type="component" value="Unassembled WGS sequence"/>
</dbReference>
<keyword evidence="5" id="KW-1185">Reference proteome</keyword>
<proteinExistence type="predicted"/>
<feature type="domain" description="Protein FecR C-terminal" evidence="3">
    <location>
        <begin position="320"/>
        <end position="388"/>
    </location>
</feature>
<dbReference type="AlphaFoldDB" id="A0A1T5CSI5"/>
<dbReference type="STRING" id="241145.SAMN05660776_2195"/>
<dbReference type="GO" id="GO:0016989">
    <property type="term" value="F:sigma factor antagonist activity"/>
    <property type="evidence" value="ECO:0007669"/>
    <property type="project" value="TreeGrafter"/>
</dbReference>
<feature type="transmembrane region" description="Helical" evidence="1">
    <location>
        <begin position="89"/>
        <end position="110"/>
    </location>
</feature>
<dbReference type="Gene3D" id="2.60.120.1440">
    <property type="match status" value="1"/>
</dbReference>
<dbReference type="Gene3D" id="3.55.50.30">
    <property type="match status" value="1"/>
</dbReference>
<dbReference type="Pfam" id="PF16344">
    <property type="entry name" value="FecR_C"/>
    <property type="match status" value="1"/>
</dbReference>
<dbReference type="InterPro" id="IPR012373">
    <property type="entry name" value="Ferrdict_sens_TM"/>
</dbReference>
<reference evidence="5" key="1">
    <citation type="submission" date="2017-02" db="EMBL/GenBank/DDBJ databases">
        <authorList>
            <person name="Varghese N."/>
            <person name="Submissions S."/>
        </authorList>
    </citation>
    <scope>NUCLEOTIDE SEQUENCE [LARGE SCALE GENOMIC DNA]</scope>
    <source>
        <strain evidence="5">DSM 23405</strain>
    </source>
</reference>
<keyword evidence="1" id="KW-0472">Membrane</keyword>
<organism evidence="4 5">
    <name type="scientific">Salegentibacter holothuriorum</name>
    <dbReference type="NCBI Taxonomy" id="241145"/>
    <lineage>
        <taxon>Bacteria</taxon>
        <taxon>Pseudomonadati</taxon>
        <taxon>Bacteroidota</taxon>
        <taxon>Flavobacteriia</taxon>
        <taxon>Flavobacteriales</taxon>
        <taxon>Flavobacteriaceae</taxon>
        <taxon>Salegentibacter</taxon>
    </lineage>
</organism>
<evidence type="ECO:0000259" key="3">
    <source>
        <dbReference type="Pfam" id="PF16344"/>
    </source>
</evidence>
<evidence type="ECO:0000313" key="4">
    <source>
        <dbReference type="EMBL" id="SKB62445.1"/>
    </source>
</evidence>
<keyword evidence="1" id="KW-0812">Transmembrane</keyword>
<dbReference type="PANTHER" id="PTHR30273">
    <property type="entry name" value="PERIPLASMIC SIGNAL SENSOR AND SIGMA FACTOR ACTIVATOR FECR-RELATED"/>
    <property type="match status" value="1"/>
</dbReference>
<accession>A0A1T5CSI5</accession>
<dbReference type="FunFam" id="2.60.120.1440:FF:000001">
    <property type="entry name" value="Putative anti-sigma factor"/>
    <property type="match status" value="1"/>
</dbReference>
<dbReference type="InterPro" id="IPR032508">
    <property type="entry name" value="FecR_C"/>
</dbReference>
<protein>
    <submittedName>
        <fullName evidence="4">FecR family protein</fullName>
    </submittedName>
</protein>
<gene>
    <name evidence="4" type="ORF">SAMN05660776_2195</name>
</gene>
<dbReference type="PANTHER" id="PTHR30273:SF2">
    <property type="entry name" value="PROTEIN FECR"/>
    <property type="match status" value="1"/>
</dbReference>
<dbReference type="EMBL" id="FUYY01000003">
    <property type="protein sequence ID" value="SKB62445.1"/>
    <property type="molecule type" value="Genomic_DNA"/>
</dbReference>
<keyword evidence="1" id="KW-1133">Transmembrane helix</keyword>
<dbReference type="InterPro" id="IPR006860">
    <property type="entry name" value="FecR"/>
</dbReference>
<dbReference type="RefSeq" id="WP_176132752.1">
    <property type="nucleotide sequence ID" value="NZ_FUYY01000003.1"/>
</dbReference>
<sequence length="403" mass="46094">MNRKDHIKGLLLKFSRNRCSEDEIKQIVSYFRNNPNEQALPEAQEALQHIILEDNGQRKSENEVYAEIKNKIQYKKSLNINDKNKNQKLWLTSIAAIFITILSSSLFLYLTKPKQVEQVSVAKDSIILEREDGTVKALSEQGEFQLKKRDGQVIGGQKGNLLIYRKCQQASTKTEYNILRVPNGKRFKIQLSDGSIVFMNAGSSLKYPVNFPKKDNRQVFLTGEAFFKIAKDENRPFKVIAQNLEIGVLGTEFNVSAYPEDMATNVVLVEGAVQLKTGQHPKAKAILKPGQLASSNRSTNNLEINEVDTSIYTAWMEGEMVFRNISFENILKKMERHFGVTIINKNTTIAKEKFNASFGEESLFNILEYFRKTYGLDYTQQSDRQIIINPKTNKMNQDLEKEN</sequence>
<name>A0A1T5CSI5_9FLAO</name>
<evidence type="ECO:0000256" key="1">
    <source>
        <dbReference type="SAM" id="Phobius"/>
    </source>
</evidence>
<evidence type="ECO:0000259" key="2">
    <source>
        <dbReference type="Pfam" id="PF04773"/>
    </source>
</evidence>
<feature type="domain" description="FecR protein" evidence="2">
    <location>
        <begin position="179"/>
        <end position="274"/>
    </location>
</feature>
<evidence type="ECO:0000313" key="5">
    <source>
        <dbReference type="Proteomes" id="UP000190230"/>
    </source>
</evidence>